<reference evidence="2 3" key="1">
    <citation type="submission" date="2017-10" db="EMBL/GenBank/DDBJ databases">
        <title>Bacillus sp. nov., a halophilic bacterium isolated from a Yangshapao Lake.</title>
        <authorList>
            <person name="Wang H."/>
        </authorList>
    </citation>
    <scope>NUCLEOTIDE SEQUENCE [LARGE SCALE GENOMIC DNA]</scope>
    <source>
        <strain evidence="2 3">YSP-3</strain>
    </source>
</reference>
<dbReference type="OrthoDB" id="2381603at2"/>
<dbReference type="InterPro" id="IPR011576">
    <property type="entry name" value="Pyridox_Oxase_N"/>
</dbReference>
<dbReference type="NCBIfam" id="NF005232">
    <property type="entry name" value="PRK06733.1"/>
    <property type="match status" value="1"/>
</dbReference>
<dbReference type="Gene3D" id="2.30.110.10">
    <property type="entry name" value="Electron Transport, Fmn-binding Protein, Chain A"/>
    <property type="match status" value="1"/>
</dbReference>
<keyword evidence="3" id="KW-1185">Reference proteome</keyword>
<proteinExistence type="predicted"/>
<organism evidence="2 3">
    <name type="scientific">Alteribacter lacisalsi</name>
    <dbReference type="NCBI Taxonomy" id="2045244"/>
    <lineage>
        <taxon>Bacteria</taxon>
        <taxon>Bacillati</taxon>
        <taxon>Bacillota</taxon>
        <taxon>Bacilli</taxon>
        <taxon>Bacillales</taxon>
        <taxon>Bacillaceae</taxon>
        <taxon>Alteribacter</taxon>
    </lineage>
</organism>
<dbReference type="Pfam" id="PF01243">
    <property type="entry name" value="PNPOx_N"/>
    <property type="match status" value="1"/>
</dbReference>
<sequence>MANQVETSLSEELLPLLQQERFVTIATVDFETKGPNVNAISWVYAPDEQSVRFSVDTRSRIVENIRNQPLVTITVVGAGSTYSITGHAEVKADRLEEVPLKLALVEIKIDEVRDVMFYGSRISQEPKYEKTYDKEAADKLDRQVLQAMQEFE</sequence>
<protein>
    <recommendedName>
        <fullName evidence="1">Pyridoxamine 5'-phosphate oxidase N-terminal domain-containing protein</fullName>
    </recommendedName>
</protein>
<feature type="domain" description="Pyridoxamine 5'-phosphate oxidase N-terminal" evidence="1">
    <location>
        <begin position="10"/>
        <end position="96"/>
    </location>
</feature>
<accession>A0A2W0HLV4</accession>
<dbReference type="InterPro" id="IPR012349">
    <property type="entry name" value="Split_barrel_FMN-bd"/>
</dbReference>
<evidence type="ECO:0000313" key="2">
    <source>
        <dbReference type="EMBL" id="PYZ97849.1"/>
    </source>
</evidence>
<evidence type="ECO:0000259" key="1">
    <source>
        <dbReference type="Pfam" id="PF01243"/>
    </source>
</evidence>
<name>A0A2W0HLV4_9BACI</name>
<dbReference type="Proteomes" id="UP000248066">
    <property type="component" value="Unassembled WGS sequence"/>
</dbReference>
<evidence type="ECO:0000313" key="3">
    <source>
        <dbReference type="Proteomes" id="UP000248066"/>
    </source>
</evidence>
<dbReference type="AlphaFoldDB" id="A0A2W0HLV4"/>
<dbReference type="SUPFAM" id="SSF50475">
    <property type="entry name" value="FMN-binding split barrel"/>
    <property type="match status" value="1"/>
</dbReference>
<gene>
    <name evidence="2" type="ORF">CR205_04445</name>
</gene>
<dbReference type="RefSeq" id="WP_110517346.1">
    <property type="nucleotide sequence ID" value="NZ_PDOF01000001.1"/>
</dbReference>
<dbReference type="EMBL" id="PDOF01000001">
    <property type="protein sequence ID" value="PYZ97849.1"/>
    <property type="molecule type" value="Genomic_DNA"/>
</dbReference>
<comment type="caution">
    <text evidence="2">The sequence shown here is derived from an EMBL/GenBank/DDBJ whole genome shotgun (WGS) entry which is preliminary data.</text>
</comment>